<name>A0A3M0IUN4_HIRRU</name>
<dbReference type="InterPro" id="IPR053107">
    <property type="entry name" value="TNFRSF18"/>
</dbReference>
<keyword evidence="1" id="KW-1015">Disulfide bond</keyword>
<keyword evidence="6" id="KW-1185">Reference proteome</keyword>
<comment type="caution">
    <text evidence="1">Lacks conserved residue(s) required for the propagation of feature annotation.</text>
</comment>
<protein>
    <recommendedName>
        <fullName evidence="4">TNFR-Cys domain-containing protein</fullName>
    </recommendedName>
</protein>
<feature type="chain" id="PRO_5018152633" description="TNFR-Cys domain-containing protein" evidence="3">
    <location>
        <begin position="27"/>
        <end position="281"/>
    </location>
</feature>
<gene>
    <name evidence="5" type="ORF">DUI87_31829</name>
</gene>
<feature type="transmembrane region" description="Helical" evidence="2">
    <location>
        <begin position="90"/>
        <end position="112"/>
    </location>
</feature>
<keyword evidence="2" id="KW-0812">Transmembrane</keyword>
<evidence type="ECO:0000256" key="2">
    <source>
        <dbReference type="SAM" id="Phobius"/>
    </source>
</evidence>
<dbReference type="SMART" id="SM00208">
    <property type="entry name" value="TNFR"/>
    <property type="match status" value="3"/>
</dbReference>
<dbReference type="AlphaFoldDB" id="A0A3M0IUN4"/>
<comment type="caution">
    <text evidence="5">The sequence shown here is derived from an EMBL/GenBank/DDBJ whole genome shotgun (WGS) entry which is preliminary data.</text>
</comment>
<dbReference type="InterPro" id="IPR001368">
    <property type="entry name" value="TNFR/NGFR_Cys_rich_reg"/>
</dbReference>
<dbReference type="PANTHER" id="PTHR47388">
    <property type="entry name" value="TUMOR NECROSIS FACTOR RECEPTOR SUPERFAMILY MEMBER 18"/>
    <property type="match status" value="1"/>
</dbReference>
<dbReference type="SUPFAM" id="SSF57586">
    <property type="entry name" value="TNF receptor-like"/>
    <property type="match status" value="1"/>
</dbReference>
<dbReference type="STRING" id="333673.A0A3M0IUN4"/>
<feature type="disulfide bond" evidence="1">
    <location>
        <begin position="41"/>
        <end position="54"/>
    </location>
</feature>
<evidence type="ECO:0000313" key="6">
    <source>
        <dbReference type="Proteomes" id="UP000269221"/>
    </source>
</evidence>
<reference evidence="5 6" key="1">
    <citation type="submission" date="2018-07" db="EMBL/GenBank/DDBJ databases">
        <title>A high quality draft genome assembly of the barn swallow (H. rustica rustica).</title>
        <authorList>
            <person name="Formenti G."/>
            <person name="Chiara M."/>
            <person name="Poveda L."/>
            <person name="Francoijs K.-J."/>
            <person name="Bonisoli-Alquati A."/>
            <person name="Canova L."/>
            <person name="Gianfranceschi L."/>
            <person name="Horner D.S."/>
            <person name="Saino N."/>
        </authorList>
    </citation>
    <scope>NUCLEOTIDE SEQUENCE [LARGE SCALE GENOMIC DNA]</scope>
    <source>
        <strain evidence="5">Chelidonia</strain>
        <tissue evidence="5">Blood</tissue>
    </source>
</reference>
<sequence length="281" mass="31205">MALPGAPWSPPALCLFLALPIPGFLALECGEKQYRFHEKCCSDCAPGERMRSRCTASADTVCSPCQDGYFSSQHHHGFCRSCTICQTCSLSLLLLCLILLMVSGISILLLILQAARKKTRNGSGRSVQHRVEYFRFECKPCENGTYSSGNSWCRNWTDCEGSGFVTLRAGNRTHNSVCILAGAALEPARIPLEFRSSTILAVLTAVAVFVLILLTFLLHFCIWSLHREKKFPAGDLGHNFPRPPLHGEESHSIQFPEEEHGDKTAEEKLSILSLKIYSELR</sequence>
<dbReference type="Gene3D" id="2.10.50.10">
    <property type="entry name" value="Tumor Necrosis Factor Receptor, subunit A, domain 2"/>
    <property type="match status" value="2"/>
</dbReference>
<keyword evidence="3" id="KW-0732">Signal</keyword>
<proteinExistence type="predicted"/>
<keyword evidence="2" id="KW-0472">Membrane</keyword>
<dbReference type="GO" id="GO:0045785">
    <property type="term" value="P:positive regulation of cell adhesion"/>
    <property type="evidence" value="ECO:0007669"/>
    <property type="project" value="TreeGrafter"/>
</dbReference>
<evidence type="ECO:0000259" key="4">
    <source>
        <dbReference type="PROSITE" id="PS50050"/>
    </source>
</evidence>
<dbReference type="PROSITE" id="PS50050">
    <property type="entry name" value="TNFR_NGFR_2"/>
    <property type="match status" value="1"/>
</dbReference>
<organism evidence="5 6">
    <name type="scientific">Hirundo rustica rustica</name>
    <dbReference type="NCBI Taxonomy" id="333673"/>
    <lineage>
        <taxon>Eukaryota</taxon>
        <taxon>Metazoa</taxon>
        <taxon>Chordata</taxon>
        <taxon>Craniata</taxon>
        <taxon>Vertebrata</taxon>
        <taxon>Euteleostomi</taxon>
        <taxon>Archelosauria</taxon>
        <taxon>Archosauria</taxon>
        <taxon>Dinosauria</taxon>
        <taxon>Saurischia</taxon>
        <taxon>Theropoda</taxon>
        <taxon>Coelurosauria</taxon>
        <taxon>Aves</taxon>
        <taxon>Neognathae</taxon>
        <taxon>Neoaves</taxon>
        <taxon>Telluraves</taxon>
        <taxon>Australaves</taxon>
        <taxon>Passeriformes</taxon>
        <taxon>Sylvioidea</taxon>
        <taxon>Hirundinidae</taxon>
        <taxon>Hirundo</taxon>
    </lineage>
</organism>
<dbReference type="PROSITE" id="PS00652">
    <property type="entry name" value="TNFR_NGFR_1"/>
    <property type="match status" value="1"/>
</dbReference>
<evidence type="ECO:0000256" key="3">
    <source>
        <dbReference type="SAM" id="SignalP"/>
    </source>
</evidence>
<feature type="transmembrane region" description="Helical" evidence="2">
    <location>
        <begin position="199"/>
        <end position="225"/>
    </location>
</feature>
<dbReference type="PANTHER" id="PTHR47388:SF1">
    <property type="entry name" value="TUMOR NECROSIS FACTOR RECEPTOR SUPERFAMILY MEMBER 18"/>
    <property type="match status" value="1"/>
</dbReference>
<dbReference type="Proteomes" id="UP000269221">
    <property type="component" value="Unassembled WGS sequence"/>
</dbReference>
<feature type="disulfide bond" evidence="1">
    <location>
        <begin position="44"/>
        <end position="62"/>
    </location>
</feature>
<dbReference type="EMBL" id="QRBI01000235">
    <property type="protein sequence ID" value="RMB91600.1"/>
    <property type="molecule type" value="Genomic_DNA"/>
</dbReference>
<evidence type="ECO:0000256" key="1">
    <source>
        <dbReference type="PROSITE-ProRule" id="PRU00206"/>
    </source>
</evidence>
<feature type="signal peptide" evidence="3">
    <location>
        <begin position="1"/>
        <end position="26"/>
    </location>
</feature>
<feature type="domain" description="TNFR-Cys" evidence="4">
    <location>
        <begin position="28"/>
        <end position="62"/>
    </location>
</feature>
<dbReference type="GO" id="GO:0009897">
    <property type="term" value="C:external side of plasma membrane"/>
    <property type="evidence" value="ECO:0007669"/>
    <property type="project" value="TreeGrafter"/>
</dbReference>
<dbReference type="OrthoDB" id="9950067at2759"/>
<dbReference type="Pfam" id="PF00020">
    <property type="entry name" value="TNFR_c6"/>
    <property type="match status" value="2"/>
</dbReference>
<accession>A0A3M0IUN4</accession>
<keyword evidence="2" id="KW-1133">Transmembrane helix</keyword>
<feature type="repeat" description="TNFR-Cys" evidence="1">
    <location>
        <begin position="28"/>
        <end position="62"/>
    </location>
</feature>
<evidence type="ECO:0000313" key="5">
    <source>
        <dbReference type="EMBL" id="RMB91600.1"/>
    </source>
</evidence>